<dbReference type="PROSITE" id="PS50994">
    <property type="entry name" value="INTEGRASE"/>
    <property type="match status" value="1"/>
</dbReference>
<dbReference type="Gene3D" id="4.10.60.10">
    <property type="entry name" value="Zinc finger, CCHC-type"/>
    <property type="match status" value="1"/>
</dbReference>
<proteinExistence type="predicted"/>
<keyword evidence="1" id="KW-0862">Zinc</keyword>
<name>A0AAW2XD99_9LAMI</name>
<dbReference type="GO" id="GO:0003676">
    <property type="term" value="F:nucleic acid binding"/>
    <property type="evidence" value="ECO:0007669"/>
    <property type="project" value="InterPro"/>
</dbReference>
<dbReference type="EMBL" id="JACGWN010000004">
    <property type="protein sequence ID" value="KAL0451580.1"/>
    <property type="molecule type" value="Genomic_DNA"/>
</dbReference>
<dbReference type="GO" id="GO:0008270">
    <property type="term" value="F:zinc ion binding"/>
    <property type="evidence" value="ECO:0007669"/>
    <property type="project" value="UniProtKB-KW"/>
</dbReference>
<dbReference type="InterPro" id="IPR039537">
    <property type="entry name" value="Retrotran_Ty1/copia-like"/>
</dbReference>
<dbReference type="SUPFAM" id="SSF53098">
    <property type="entry name" value="Ribonuclease H-like"/>
    <property type="match status" value="1"/>
</dbReference>
<reference evidence="4" key="2">
    <citation type="journal article" date="2024" name="Plant">
        <title>Genomic evolution and insights into agronomic trait innovations of Sesamum species.</title>
        <authorList>
            <person name="Miao H."/>
            <person name="Wang L."/>
            <person name="Qu L."/>
            <person name="Liu H."/>
            <person name="Sun Y."/>
            <person name="Le M."/>
            <person name="Wang Q."/>
            <person name="Wei S."/>
            <person name="Zheng Y."/>
            <person name="Lin W."/>
            <person name="Duan Y."/>
            <person name="Cao H."/>
            <person name="Xiong S."/>
            <person name="Wang X."/>
            <person name="Wei L."/>
            <person name="Li C."/>
            <person name="Ma Q."/>
            <person name="Ju M."/>
            <person name="Zhao R."/>
            <person name="Li G."/>
            <person name="Mu C."/>
            <person name="Tian Q."/>
            <person name="Mei H."/>
            <person name="Zhang T."/>
            <person name="Gao T."/>
            <person name="Zhang H."/>
        </authorList>
    </citation>
    <scope>NUCLEOTIDE SEQUENCE</scope>
    <source>
        <strain evidence="4">KEN1</strain>
    </source>
</reference>
<comment type="caution">
    <text evidence="4">The sequence shown here is derived from an EMBL/GenBank/DDBJ whole genome shotgun (WGS) entry which is preliminary data.</text>
</comment>
<gene>
    <name evidence="4" type="ORF">Slati_1136100</name>
</gene>
<dbReference type="InterPro" id="IPR001584">
    <property type="entry name" value="Integrase_cat-core"/>
</dbReference>
<evidence type="ECO:0000313" key="4">
    <source>
        <dbReference type="EMBL" id="KAL0451580.1"/>
    </source>
</evidence>
<dbReference type="GO" id="GO:0015074">
    <property type="term" value="P:DNA integration"/>
    <property type="evidence" value="ECO:0007669"/>
    <property type="project" value="InterPro"/>
</dbReference>
<evidence type="ECO:0008006" key="5">
    <source>
        <dbReference type="Google" id="ProtNLM"/>
    </source>
</evidence>
<dbReference type="PANTHER" id="PTHR42648:SF27">
    <property type="entry name" value="RNA-DIRECTED DNA POLYMERASE"/>
    <property type="match status" value="1"/>
</dbReference>
<organism evidence="4">
    <name type="scientific">Sesamum latifolium</name>
    <dbReference type="NCBI Taxonomy" id="2727402"/>
    <lineage>
        <taxon>Eukaryota</taxon>
        <taxon>Viridiplantae</taxon>
        <taxon>Streptophyta</taxon>
        <taxon>Embryophyta</taxon>
        <taxon>Tracheophyta</taxon>
        <taxon>Spermatophyta</taxon>
        <taxon>Magnoliopsida</taxon>
        <taxon>eudicotyledons</taxon>
        <taxon>Gunneridae</taxon>
        <taxon>Pentapetalae</taxon>
        <taxon>asterids</taxon>
        <taxon>lamiids</taxon>
        <taxon>Lamiales</taxon>
        <taxon>Pedaliaceae</taxon>
        <taxon>Sesamum</taxon>
    </lineage>
</organism>
<dbReference type="InterPro" id="IPR036875">
    <property type="entry name" value="Znf_CCHC_sf"/>
</dbReference>
<dbReference type="InterPro" id="IPR001878">
    <property type="entry name" value="Znf_CCHC"/>
</dbReference>
<evidence type="ECO:0000259" key="3">
    <source>
        <dbReference type="PROSITE" id="PS50994"/>
    </source>
</evidence>
<feature type="domain" description="Integrase catalytic" evidence="3">
    <location>
        <begin position="53"/>
        <end position="233"/>
    </location>
</feature>
<keyword evidence="1" id="KW-0863">Zinc-finger</keyword>
<accession>A0AAW2XD99</accession>
<dbReference type="InterPro" id="IPR012337">
    <property type="entry name" value="RNaseH-like_sf"/>
</dbReference>
<dbReference type="SUPFAM" id="SSF57756">
    <property type="entry name" value="Retrovirus zinc finger-like domains"/>
    <property type="match status" value="1"/>
</dbReference>
<reference evidence="4" key="1">
    <citation type="submission" date="2020-06" db="EMBL/GenBank/DDBJ databases">
        <authorList>
            <person name="Li T."/>
            <person name="Hu X."/>
            <person name="Zhang T."/>
            <person name="Song X."/>
            <person name="Zhang H."/>
            <person name="Dai N."/>
            <person name="Sheng W."/>
            <person name="Hou X."/>
            <person name="Wei L."/>
        </authorList>
    </citation>
    <scope>NUCLEOTIDE SEQUENCE</scope>
    <source>
        <strain evidence="4">KEN1</strain>
        <tissue evidence="4">Leaf</tissue>
    </source>
</reference>
<evidence type="ECO:0000256" key="1">
    <source>
        <dbReference type="PROSITE-ProRule" id="PRU00047"/>
    </source>
</evidence>
<dbReference type="AlphaFoldDB" id="A0AAW2XD99"/>
<dbReference type="InterPro" id="IPR036397">
    <property type="entry name" value="RNaseH_sf"/>
</dbReference>
<dbReference type="PANTHER" id="PTHR42648">
    <property type="entry name" value="TRANSPOSASE, PUTATIVE-RELATED"/>
    <property type="match status" value="1"/>
</dbReference>
<feature type="domain" description="CCHC-type" evidence="2">
    <location>
        <begin position="43"/>
        <end position="58"/>
    </location>
</feature>
<keyword evidence="1" id="KW-0479">Metal-binding</keyword>
<protein>
    <recommendedName>
        <fullName evidence="5">Integrase catalytic domain-containing protein</fullName>
    </recommendedName>
</protein>
<dbReference type="Gene3D" id="3.30.420.10">
    <property type="entry name" value="Ribonuclease H-like superfamily/Ribonuclease H"/>
    <property type="match status" value="1"/>
</dbReference>
<dbReference type="PROSITE" id="PS50158">
    <property type="entry name" value="ZF_CCHC"/>
    <property type="match status" value="1"/>
</dbReference>
<evidence type="ECO:0000259" key="2">
    <source>
        <dbReference type="PROSITE" id="PS50158"/>
    </source>
</evidence>
<sequence length="250" mass="28534">MLEKKKSNAKGPIPVSKPVVKAPAIGKGKRKKVPTASKAEDACHYCHEKGHQKRNCPKFLVSVQGQSRLVSYLLDLIHSNVCRPFNTQARCGFIYFITFTDAQSQYGYVYLMKCKSEAFEKLKEFRLEVENQTGHKIKTLRSDQGGEYLSGEFLNYLKRMEFSQWTPPGTPPANSVSKRGNGNLLDMVRSMMSFTELPLYFWDYALEMATKLLNMALSKTVAKTLCEILHGKPASYKYLKVWRSPRTLRD</sequence>